<dbReference type="PANTHER" id="PTHR34219:SF8">
    <property type="entry name" value="PEPSY DOMAIN-CONTAINING PROTEIN"/>
    <property type="match status" value="1"/>
</dbReference>
<dbReference type="Pfam" id="PF03929">
    <property type="entry name" value="PepSY_TM"/>
    <property type="match status" value="1"/>
</dbReference>
<feature type="transmembrane region" description="Helical" evidence="1">
    <location>
        <begin position="324"/>
        <end position="345"/>
    </location>
</feature>
<dbReference type="Proteomes" id="UP000006755">
    <property type="component" value="Unassembled WGS sequence"/>
</dbReference>
<dbReference type="eggNOG" id="COG3182">
    <property type="taxonomic scope" value="Bacteria"/>
</dbReference>
<dbReference type="PANTHER" id="PTHR34219">
    <property type="entry name" value="IRON-REGULATED INNER MEMBRANE PROTEIN-RELATED"/>
    <property type="match status" value="1"/>
</dbReference>
<accession>K2ILQ3</accession>
<dbReference type="RefSeq" id="WP_008485370.1">
    <property type="nucleotide sequence ID" value="NZ_AMRI01000018.1"/>
</dbReference>
<evidence type="ECO:0000313" key="2">
    <source>
        <dbReference type="EMBL" id="EKE71086.1"/>
    </source>
</evidence>
<dbReference type="OrthoDB" id="9776609at2"/>
<protein>
    <submittedName>
        <fullName evidence="2">PepSY-associated TM helix domain-containing protein</fullName>
    </submittedName>
</protein>
<keyword evidence="3" id="KW-1185">Reference proteome</keyword>
<gene>
    <name evidence="2" type="ORF">B3C1_13054</name>
</gene>
<sequence>MRRTLWKWHGYFGLAAALPLFLIALTGSLLVFKAEIDGLLMPEVVQAAAPERLPLNQLVRQAQGALGDHEILGWQPAEAPGQADRIYVAKMGTYDWQKAFIDPSNGQLLSPPVSTIHYLTDWLLEFHYTFLAGPVGIAVGALVSLLFLALGVTGVILHRHFWKTFFTLRWGKSLRLFLSDLHKMLGISGAPIFLVLGFTGAWWNIDHLLHEALEPDHSEFKLTHRYYRSDLDFDAMLSEARQALPGFEATYIRFPDKSFPGIHLFGHQVQASSLRSLYGSIASFDDQSGQRTGLLDVTEAGVIYQFEDTFKPLHYGTFGGLVTRVLWCIVGFFPCLMALSGYLMWRKRVKR</sequence>
<dbReference type="PATRIC" id="fig|745411.4.peg.2571"/>
<organism evidence="2 3">
    <name type="scientific">Gallaecimonas xiamenensis 3-C-1</name>
    <dbReference type="NCBI Taxonomy" id="745411"/>
    <lineage>
        <taxon>Bacteria</taxon>
        <taxon>Pseudomonadati</taxon>
        <taxon>Pseudomonadota</taxon>
        <taxon>Gammaproteobacteria</taxon>
        <taxon>Enterobacterales</taxon>
        <taxon>Gallaecimonadaceae</taxon>
        <taxon>Gallaecimonas</taxon>
    </lineage>
</organism>
<feature type="transmembrane region" description="Helical" evidence="1">
    <location>
        <begin position="12"/>
        <end position="32"/>
    </location>
</feature>
<dbReference type="EMBL" id="AMRI01000018">
    <property type="protein sequence ID" value="EKE71086.1"/>
    <property type="molecule type" value="Genomic_DNA"/>
</dbReference>
<keyword evidence="1" id="KW-1133">Transmembrane helix</keyword>
<keyword evidence="1" id="KW-0472">Membrane</keyword>
<dbReference type="STRING" id="745411.B3C1_13054"/>
<feature type="transmembrane region" description="Helical" evidence="1">
    <location>
        <begin position="128"/>
        <end position="157"/>
    </location>
</feature>
<keyword evidence="1" id="KW-0812">Transmembrane</keyword>
<dbReference type="AlphaFoldDB" id="K2ILQ3"/>
<feature type="transmembrane region" description="Helical" evidence="1">
    <location>
        <begin position="184"/>
        <end position="205"/>
    </location>
</feature>
<evidence type="ECO:0000313" key="3">
    <source>
        <dbReference type="Proteomes" id="UP000006755"/>
    </source>
</evidence>
<proteinExistence type="predicted"/>
<dbReference type="InterPro" id="IPR005625">
    <property type="entry name" value="PepSY-ass_TM"/>
</dbReference>
<evidence type="ECO:0000256" key="1">
    <source>
        <dbReference type="SAM" id="Phobius"/>
    </source>
</evidence>
<reference evidence="2 3" key="1">
    <citation type="journal article" date="2012" name="J. Bacteriol.">
        <title>Genome Sequence of Gallaecimonas xiamenensis Type Strain 3-C-1.</title>
        <authorList>
            <person name="Lai Q."/>
            <person name="Wang L."/>
            <person name="Wang W."/>
            <person name="Shao Z."/>
        </authorList>
    </citation>
    <scope>NUCLEOTIDE SEQUENCE [LARGE SCALE GENOMIC DNA]</scope>
    <source>
        <strain evidence="2 3">3-C-1</strain>
    </source>
</reference>
<comment type="caution">
    <text evidence="2">The sequence shown here is derived from an EMBL/GenBank/DDBJ whole genome shotgun (WGS) entry which is preliminary data.</text>
</comment>
<name>K2ILQ3_9GAMM</name>